<evidence type="ECO:0000313" key="2">
    <source>
        <dbReference type="EMBL" id="GHF72067.1"/>
    </source>
</evidence>
<reference evidence="2" key="2">
    <citation type="submission" date="2020-09" db="EMBL/GenBank/DDBJ databases">
        <authorList>
            <person name="Sun Q."/>
            <person name="Kim S."/>
        </authorList>
    </citation>
    <scope>NUCLEOTIDE SEQUENCE</scope>
    <source>
        <strain evidence="2">KCTC 42650</strain>
    </source>
</reference>
<protein>
    <submittedName>
        <fullName evidence="2">Uncharacterized protein</fullName>
    </submittedName>
</protein>
<accession>A0A8J3H1Q4</accession>
<dbReference type="InterPro" id="IPR013762">
    <property type="entry name" value="Integrase-like_cat_sf"/>
</dbReference>
<organism evidence="2 3">
    <name type="scientific">Seohaeicola zhoushanensis</name>
    <dbReference type="NCBI Taxonomy" id="1569283"/>
    <lineage>
        <taxon>Bacteria</taxon>
        <taxon>Pseudomonadati</taxon>
        <taxon>Pseudomonadota</taxon>
        <taxon>Alphaproteobacteria</taxon>
        <taxon>Rhodobacterales</taxon>
        <taxon>Roseobacteraceae</taxon>
        <taxon>Seohaeicola</taxon>
    </lineage>
</organism>
<dbReference type="AlphaFoldDB" id="A0A8J3H1Q4"/>
<comment type="caution">
    <text evidence="2">The sequence shown here is derived from an EMBL/GenBank/DDBJ whole genome shotgun (WGS) entry which is preliminary data.</text>
</comment>
<dbReference type="GO" id="GO:0015074">
    <property type="term" value="P:DNA integration"/>
    <property type="evidence" value="ECO:0007669"/>
    <property type="project" value="InterPro"/>
</dbReference>
<dbReference type="RefSeq" id="WP_189682751.1">
    <property type="nucleotide sequence ID" value="NZ_BNCJ01000030.1"/>
</dbReference>
<gene>
    <name evidence="2" type="ORF">GCM10017056_48840</name>
</gene>
<dbReference type="InterPro" id="IPR011010">
    <property type="entry name" value="DNA_brk_join_enz"/>
</dbReference>
<name>A0A8J3H1Q4_9RHOB</name>
<keyword evidence="1" id="KW-0233">DNA recombination</keyword>
<evidence type="ECO:0000313" key="3">
    <source>
        <dbReference type="Proteomes" id="UP000626220"/>
    </source>
</evidence>
<reference evidence="2" key="1">
    <citation type="journal article" date="2014" name="Int. J. Syst. Evol. Microbiol.">
        <title>Complete genome sequence of Corynebacterium casei LMG S-19264T (=DSM 44701T), isolated from a smear-ripened cheese.</title>
        <authorList>
            <consortium name="US DOE Joint Genome Institute (JGI-PGF)"/>
            <person name="Walter F."/>
            <person name="Albersmeier A."/>
            <person name="Kalinowski J."/>
            <person name="Ruckert C."/>
        </authorList>
    </citation>
    <scope>NUCLEOTIDE SEQUENCE</scope>
    <source>
        <strain evidence="2">KCTC 42650</strain>
    </source>
</reference>
<dbReference type="GO" id="GO:0003677">
    <property type="term" value="F:DNA binding"/>
    <property type="evidence" value="ECO:0007669"/>
    <property type="project" value="InterPro"/>
</dbReference>
<dbReference type="Gene3D" id="1.10.443.10">
    <property type="entry name" value="Intergrase catalytic core"/>
    <property type="match status" value="1"/>
</dbReference>
<dbReference type="EMBL" id="BNCJ01000030">
    <property type="protein sequence ID" value="GHF72067.1"/>
    <property type="molecule type" value="Genomic_DNA"/>
</dbReference>
<evidence type="ECO:0000256" key="1">
    <source>
        <dbReference type="ARBA" id="ARBA00023172"/>
    </source>
</evidence>
<dbReference type="Proteomes" id="UP000626220">
    <property type="component" value="Unassembled WGS sequence"/>
</dbReference>
<keyword evidence="3" id="KW-1185">Reference proteome</keyword>
<proteinExistence type="predicted"/>
<dbReference type="GO" id="GO:0006310">
    <property type="term" value="P:DNA recombination"/>
    <property type="evidence" value="ECO:0007669"/>
    <property type="project" value="UniProtKB-KW"/>
</dbReference>
<sequence>MLDLSGRPAATSTLALASANARLATGLTLADLKTFTAARTNLSEATRDRYVSVITRVGEILNRPLTQIEASLDQFEVRFPLDGFDPSRWPTDAAYQTFRRRLQAALRAFHGLQEAKRQLRDCDDDWTDLFAAIEPLTKGRIGVSAKWHPMKLSMLRSFALIARSYGWQPKDLIPDRAAQIDRDFTGNTREANARSLVRLDDLRVFPEILPLLPDHPIGFVRSARTPGANRLPEAWAAQYHPWIKRVTTNAWDPVTETHTKENKKHARVMEAAFATFLGAGLAADLISPGEPDVKAILGCEETLCGIAGALFRRADLPKPKGRLKPRTSRKYLKCIRQIMVHLALDTSNLDLILANNKTAQAGALAEQSMTPENRKFCEALVNKRHLRRRFLRSFLTLREDAERMLAAARAEDRDLSKREISQIRMLGVAACFAAIEIGGAPIRRLNAIALTCVGEDAQIAIPAKGRKPISVVLPANVTKNKVAIRFPIKHNTYGAHDTITWYLKVIRPLFPHAETSRYLFPSVKSQGRHLDPDYFGAEFQKLMRTIVNLPMTPHQMRHGQTSLLLDRHPNEIEVIAKRIDDTPETLRTFYGWLNAIKLVERGQDLMIGLMDD</sequence>
<dbReference type="SUPFAM" id="SSF56349">
    <property type="entry name" value="DNA breaking-rejoining enzymes"/>
    <property type="match status" value="1"/>
</dbReference>